<reference evidence="1" key="2">
    <citation type="journal article" date="2015" name="Fish Shellfish Immunol.">
        <title>Early steps in the European eel (Anguilla anguilla)-Vibrio vulnificus interaction in the gills: Role of the RtxA13 toxin.</title>
        <authorList>
            <person name="Callol A."/>
            <person name="Pajuelo D."/>
            <person name="Ebbesson L."/>
            <person name="Teles M."/>
            <person name="MacKenzie S."/>
            <person name="Amaro C."/>
        </authorList>
    </citation>
    <scope>NUCLEOTIDE SEQUENCE</scope>
</reference>
<sequence>MEGNQSVLQYVALSWVEGCGQLTFQINFLAISCQIYNSSKMHCEKFSLSNIDNTSKIILNMLNILLAHMRKHAWQMLNVPNIS</sequence>
<name>A0A0E9WMB0_ANGAN</name>
<evidence type="ECO:0000313" key="1">
    <source>
        <dbReference type="EMBL" id="JAH90613.1"/>
    </source>
</evidence>
<proteinExistence type="predicted"/>
<protein>
    <submittedName>
        <fullName evidence="1">Uncharacterized protein</fullName>
    </submittedName>
</protein>
<dbReference type="EMBL" id="GBXM01017964">
    <property type="protein sequence ID" value="JAH90613.1"/>
    <property type="molecule type" value="Transcribed_RNA"/>
</dbReference>
<dbReference type="AlphaFoldDB" id="A0A0E9WMB0"/>
<organism evidence="1">
    <name type="scientific">Anguilla anguilla</name>
    <name type="common">European freshwater eel</name>
    <name type="synonym">Muraena anguilla</name>
    <dbReference type="NCBI Taxonomy" id="7936"/>
    <lineage>
        <taxon>Eukaryota</taxon>
        <taxon>Metazoa</taxon>
        <taxon>Chordata</taxon>
        <taxon>Craniata</taxon>
        <taxon>Vertebrata</taxon>
        <taxon>Euteleostomi</taxon>
        <taxon>Actinopterygii</taxon>
        <taxon>Neopterygii</taxon>
        <taxon>Teleostei</taxon>
        <taxon>Anguilliformes</taxon>
        <taxon>Anguillidae</taxon>
        <taxon>Anguilla</taxon>
    </lineage>
</organism>
<reference evidence="1" key="1">
    <citation type="submission" date="2014-11" db="EMBL/GenBank/DDBJ databases">
        <authorList>
            <person name="Amaro Gonzalez C."/>
        </authorList>
    </citation>
    <scope>NUCLEOTIDE SEQUENCE</scope>
</reference>
<accession>A0A0E9WMB0</accession>